<dbReference type="RefSeq" id="WP_266128783.1">
    <property type="nucleotide sequence ID" value="NZ_JAPKMY010000001.1"/>
</dbReference>
<accession>A0A9X3DSC6</accession>
<name>A0A9X3DSC6_9GAMM</name>
<dbReference type="InterPro" id="IPR032620">
    <property type="entry name" value="DUF4882"/>
</dbReference>
<gene>
    <name evidence="2" type="ORF">OSH00_00490</name>
</gene>
<feature type="chain" id="PRO_5040794748" evidence="1">
    <location>
        <begin position="20"/>
        <end position="253"/>
    </location>
</feature>
<evidence type="ECO:0000256" key="1">
    <source>
        <dbReference type="SAM" id="SignalP"/>
    </source>
</evidence>
<reference evidence="2" key="1">
    <citation type="submission" date="2022-11" db="EMBL/GenBank/DDBJ databases">
        <title>Biodiversity and phylogenetic relationships of bacteria.</title>
        <authorList>
            <person name="Machado R.A.R."/>
            <person name="Bhat A."/>
            <person name="Loulou A."/>
            <person name="Kallel S."/>
        </authorList>
    </citation>
    <scope>NUCLEOTIDE SEQUENCE</scope>
    <source>
        <strain evidence="2">A-IN1</strain>
    </source>
</reference>
<protein>
    <submittedName>
        <fullName evidence="2">DUF4882 family protein</fullName>
    </submittedName>
</protein>
<proteinExistence type="predicted"/>
<dbReference type="AlphaFoldDB" id="A0A9X3DSC6"/>
<keyword evidence="1" id="KW-0732">Signal</keyword>
<dbReference type="PROSITE" id="PS51257">
    <property type="entry name" value="PROKAR_LIPOPROTEIN"/>
    <property type="match status" value="1"/>
</dbReference>
<sequence length="253" mass="27684">MKRLTIAILTGLMSASGWSACNFNFDTTSAFLTFYRPGYVDFPSLVGQTTSASIEPTTSLLNVKKYLAGNAKDIAYLKKGIVLQPQGIFAFEYKFKVPATALPNNEFLTTSLNKAVMYYFTGIPLPPINYLVEYQNNAGEFTNNVGFVLNMFGGGISFPVTSTPDGYQRIGIYINQDAKQIGVIYNGVDKGYFPNGAPVKIKSITFENAMEYGGINSNSPTIGKDVSIELITDKNQFQFTYPVGTMDICGNSI</sequence>
<dbReference type="EMBL" id="JAPKMY010000001">
    <property type="protein sequence ID" value="MCX5466226.1"/>
    <property type="molecule type" value="Genomic_DNA"/>
</dbReference>
<keyword evidence="3" id="KW-1185">Reference proteome</keyword>
<comment type="caution">
    <text evidence="2">The sequence shown here is derived from an EMBL/GenBank/DDBJ whole genome shotgun (WGS) entry which is preliminary data.</text>
</comment>
<dbReference type="Pfam" id="PF16223">
    <property type="entry name" value="DUF4882"/>
    <property type="match status" value="1"/>
</dbReference>
<evidence type="ECO:0000313" key="3">
    <source>
        <dbReference type="Proteomes" id="UP001146019"/>
    </source>
</evidence>
<feature type="signal peptide" evidence="1">
    <location>
        <begin position="1"/>
        <end position="19"/>
    </location>
</feature>
<organism evidence="2 3">
    <name type="scientific">Acinetobacter nematophilus</name>
    <dbReference type="NCBI Taxonomy" id="2994642"/>
    <lineage>
        <taxon>Bacteria</taxon>
        <taxon>Pseudomonadati</taxon>
        <taxon>Pseudomonadota</taxon>
        <taxon>Gammaproteobacteria</taxon>
        <taxon>Moraxellales</taxon>
        <taxon>Moraxellaceae</taxon>
        <taxon>Acinetobacter</taxon>
    </lineage>
</organism>
<dbReference type="Proteomes" id="UP001146019">
    <property type="component" value="Unassembled WGS sequence"/>
</dbReference>
<evidence type="ECO:0000313" key="2">
    <source>
        <dbReference type="EMBL" id="MCX5466226.1"/>
    </source>
</evidence>